<reference evidence="2" key="1">
    <citation type="submission" date="2022-09" db="EMBL/GenBank/DDBJ databases">
        <title>Actin cytoskeleton and complex cell architecture in an #Asgard archaeon.</title>
        <authorList>
            <person name="Ponce Toledo R.I."/>
            <person name="Schleper C."/>
            <person name="Rodrigues Oliveira T."/>
            <person name="Wollweber F."/>
            <person name="Xu J."/>
            <person name="Rittmann S."/>
            <person name="Klingl A."/>
            <person name="Pilhofer M."/>
        </authorList>
    </citation>
    <scope>NUCLEOTIDE SEQUENCE</scope>
    <source>
        <strain evidence="2">B-35</strain>
    </source>
</reference>
<accession>A0ABY6HSB1</accession>
<protein>
    <submittedName>
        <fullName evidence="2">Uncharacterized protein</fullName>
    </submittedName>
</protein>
<feature type="coiled-coil region" evidence="1">
    <location>
        <begin position="58"/>
        <end position="85"/>
    </location>
</feature>
<evidence type="ECO:0000256" key="1">
    <source>
        <dbReference type="SAM" id="Coils"/>
    </source>
</evidence>
<keyword evidence="3" id="KW-1185">Reference proteome</keyword>
<organism evidence="2 3">
    <name type="scientific">Candidatus Lokiarchaeum ossiferum</name>
    <dbReference type="NCBI Taxonomy" id="2951803"/>
    <lineage>
        <taxon>Archaea</taxon>
        <taxon>Promethearchaeati</taxon>
        <taxon>Promethearchaeota</taxon>
        <taxon>Promethearchaeia</taxon>
        <taxon>Promethearchaeales</taxon>
        <taxon>Promethearchaeaceae</taxon>
        <taxon>Candidatus Lokiarchaeum</taxon>
    </lineage>
</organism>
<name>A0ABY6HSB1_9ARCH</name>
<sequence>MPKLVHQEKKEKYTIRVSPKDLIAWKDYATKSNIPLSKIVRNTMNKLVYGEQQTTTKQESLVNEIEKVDQKIDDMEINMRMMLGEMMQEMKKNMSNIPTTDYEKQVLKTLEIFGDQSRTKLRELLDVDSEMINNILSNCKGIEFKPKSKKWGLIE</sequence>
<proteinExistence type="predicted"/>
<dbReference type="Proteomes" id="UP001208689">
    <property type="component" value="Chromosome"/>
</dbReference>
<evidence type="ECO:0000313" key="3">
    <source>
        <dbReference type="Proteomes" id="UP001208689"/>
    </source>
</evidence>
<gene>
    <name evidence="2" type="ORF">NEF87_002533</name>
</gene>
<dbReference type="EMBL" id="CP104013">
    <property type="protein sequence ID" value="UYP46248.1"/>
    <property type="molecule type" value="Genomic_DNA"/>
</dbReference>
<evidence type="ECO:0000313" key="2">
    <source>
        <dbReference type="EMBL" id="UYP46248.1"/>
    </source>
</evidence>
<keyword evidence="1" id="KW-0175">Coiled coil</keyword>